<dbReference type="PANTHER" id="PTHR18895:SF74">
    <property type="entry name" value="MTRF1L RELEASE FACTOR GLUTAMINE METHYLTRANSFERASE"/>
    <property type="match status" value="1"/>
</dbReference>
<accession>A0A6M0CI34</accession>
<dbReference type="InterPro" id="IPR019874">
    <property type="entry name" value="RF_methyltr_PrmC"/>
</dbReference>
<dbReference type="Pfam" id="PF17827">
    <property type="entry name" value="PrmC_N"/>
    <property type="match status" value="1"/>
</dbReference>
<dbReference type="PROSITE" id="PS00092">
    <property type="entry name" value="N6_MTASE"/>
    <property type="match status" value="1"/>
</dbReference>
<dbReference type="InterPro" id="IPR002052">
    <property type="entry name" value="DNA_methylase_N6_adenine_CS"/>
</dbReference>
<dbReference type="InterPro" id="IPR004556">
    <property type="entry name" value="HemK-like"/>
</dbReference>
<evidence type="ECO:0000256" key="2">
    <source>
        <dbReference type="ARBA" id="ARBA00022603"/>
    </source>
</evidence>
<keyword evidence="2 8" id="KW-0489">Methyltransferase</keyword>
<evidence type="ECO:0000259" key="6">
    <source>
        <dbReference type="Pfam" id="PF05175"/>
    </source>
</evidence>
<dbReference type="GO" id="GO:0003676">
    <property type="term" value="F:nucleic acid binding"/>
    <property type="evidence" value="ECO:0007669"/>
    <property type="project" value="InterPro"/>
</dbReference>
<dbReference type="CDD" id="cd02440">
    <property type="entry name" value="AdoMet_MTases"/>
    <property type="match status" value="1"/>
</dbReference>
<dbReference type="EMBL" id="JAABOQ010000004">
    <property type="protein sequence ID" value="NER17626.1"/>
    <property type="molecule type" value="Genomic_DNA"/>
</dbReference>
<dbReference type="Proteomes" id="UP000474296">
    <property type="component" value="Unassembled WGS sequence"/>
</dbReference>
<dbReference type="GO" id="GO:0032259">
    <property type="term" value="P:methylation"/>
    <property type="evidence" value="ECO:0007669"/>
    <property type="project" value="UniProtKB-KW"/>
</dbReference>
<comment type="catalytic activity">
    <reaction evidence="5">
        <text>L-glutaminyl-[peptide chain release factor] + S-adenosyl-L-methionine = N(5)-methyl-L-glutaminyl-[peptide chain release factor] + S-adenosyl-L-homocysteine + H(+)</text>
        <dbReference type="Rhea" id="RHEA:42896"/>
        <dbReference type="Rhea" id="RHEA-COMP:10271"/>
        <dbReference type="Rhea" id="RHEA-COMP:10272"/>
        <dbReference type="ChEBI" id="CHEBI:15378"/>
        <dbReference type="ChEBI" id="CHEBI:30011"/>
        <dbReference type="ChEBI" id="CHEBI:57856"/>
        <dbReference type="ChEBI" id="CHEBI:59789"/>
        <dbReference type="ChEBI" id="CHEBI:61891"/>
        <dbReference type="EC" id="2.1.1.297"/>
    </reaction>
</comment>
<dbReference type="GO" id="GO:0102559">
    <property type="term" value="F:peptide chain release factor N(5)-glutamine methyltransferase activity"/>
    <property type="evidence" value="ECO:0007669"/>
    <property type="project" value="UniProtKB-EC"/>
</dbReference>
<dbReference type="NCBIfam" id="TIGR00536">
    <property type="entry name" value="hemK_fam"/>
    <property type="match status" value="1"/>
</dbReference>
<reference evidence="8 9" key="1">
    <citation type="submission" date="2020-01" db="EMBL/GenBank/DDBJ databases">
        <title>Spongiivirga citrea KCTC 32990T.</title>
        <authorList>
            <person name="Wang G."/>
        </authorList>
    </citation>
    <scope>NUCLEOTIDE SEQUENCE [LARGE SCALE GENOMIC DNA]</scope>
    <source>
        <strain evidence="8 9">KCTC 32990</strain>
    </source>
</reference>
<sequence>MKLTELKNIFHKELDAQYGSEEVSSFFFMLTEHHFGISRLSLALDNSLQISKEEETTLYLALSRLNNHEPIQYIIGQTHFFGLDFQVNQHTLIPRPETEDLVQWIIDDHQSLEQEISILDIGTGSGCIAISLAKNIQKAAVSAIDIDELTIDQAAENAQRNNVQVSFIKTDILGLDALVESYDIIVSNPPYVREQEKELMQKNVLQFEPDKALFVSDDDPLIFYKKIAELAFNSLSTNGKLYFEINEYLSEETKEVCEAAGFIKVTVKNDIFGKPRMIKAIRV</sequence>
<evidence type="ECO:0000313" key="9">
    <source>
        <dbReference type="Proteomes" id="UP000474296"/>
    </source>
</evidence>
<dbReference type="Gene3D" id="1.10.8.10">
    <property type="entry name" value="DNA helicase RuvA subunit, C-terminal domain"/>
    <property type="match status" value="1"/>
</dbReference>
<proteinExistence type="predicted"/>
<dbReference type="RefSeq" id="WP_164032303.1">
    <property type="nucleotide sequence ID" value="NZ_JAABOQ010000004.1"/>
</dbReference>
<keyword evidence="4" id="KW-0949">S-adenosyl-L-methionine</keyword>
<dbReference type="InterPro" id="IPR029063">
    <property type="entry name" value="SAM-dependent_MTases_sf"/>
</dbReference>
<dbReference type="PANTHER" id="PTHR18895">
    <property type="entry name" value="HEMK METHYLTRANSFERASE"/>
    <property type="match status" value="1"/>
</dbReference>
<dbReference type="InterPro" id="IPR007848">
    <property type="entry name" value="Small_mtfrase_dom"/>
</dbReference>
<comment type="caution">
    <text evidence="8">The sequence shown here is derived from an EMBL/GenBank/DDBJ whole genome shotgun (WGS) entry which is preliminary data.</text>
</comment>
<dbReference type="SUPFAM" id="SSF53335">
    <property type="entry name" value="S-adenosyl-L-methionine-dependent methyltransferases"/>
    <property type="match status" value="1"/>
</dbReference>
<name>A0A6M0CI34_9FLAO</name>
<evidence type="ECO:0000313" key="8">
    <source>
        <dbReference type="EMBL" id="NER17626.1"/>
    </source>
</evidence>
<dbReference type="InterPro" id="IPR040758">
    <property type="entry name" value="PrmC_N"/>
</dbReference>
<dbReference type="Gene3D" id="3.40.50.150">
    <property type="entry name" value="Vaccinia Virus protein VP39"/>
    <property type="match status" value="1"/>
</dbReference>
<evidence type="ECO:0000256" key="4">
    <source>
        <dbReference type="ARBA" id="ARBA00022691"/>
    </source>
</evidence>
<keyword evidence="3 8" id="KW-0808">Transferase</keyword>
<keyword evidence="9" id="KW-1185">Reference proteome</keyword>
<dbReference type="AlphaFoldDB" id="A0A6M0CI34"/>
<dbReference type="Pfam" id="PF05175">
    <property type="entry name" value="MTS"/>
    <property type="match status" value="1"/>
</dbReference>
<dbReference type="NCBIfam" id="TIGR03534">
    <property type="entry name" value="RF_mod_PrmC"/>
    <property type="match status" value="1"/>
</dbReference>
<dbReference type="EC" id="2.1.1.297" evidence="1"/>
<evidence type="ECO:0000259" key="7">
    <source>
        <dbReference type="Pfam" id="PF17827"/>
    </source>
</evidence>
<organism evidence="8 9">
    <name type="scientific">Spongiivirga citrea</name>
    <dbReference type="NCBI Taxonomy" id="1481457"/>
    <lineage>
        <taxon>Bacteria</taxon>
        <taxon>Pseudomonadati</taxon>
        <taxon>Bacteroidota</taxon>
        <taxon>Flavobacteriia</taxon>
        <taxon>Flavobacteriales</taxon>
        <taxon>Flavobacteriaceae</taxon>
        <taxon>Spongiivirga</taxon>
    </lineage>
</organism>
<evidence type="ECO:0000256" key="3">
    <source>
        <dbReference type="ARBA" id="ARBA00022679"/>
    </source>
</evidence>
<gene>
    <name evidence="8" type="primary">prmC</name>
    <name evidence="8" type="ORF">GWK10_10415</name>
</gene>
<evidence type="ECO:0000256" key="5">
    <source>
        <dbReference type="ARBA" id="ARBA00048391"/>
    </source>
</evidence>
<feature type="domain" description="Release factor glutamine methyltransferase N-terminal" evidence="7">
    <location>
        <begin position="28"/>
        <end position="76"/>
    </location>
</feature>
<dbReference type="InterPro" id="IPR050320">
    <property type="entry name" value="N5-glutamine_MTase"/>
</dbReference>
<protein>
    <recommendedName>
        <fullName evidence="1">peptide chain release factor N(5)-glutamine methyltransferase</fullName>
        <ecNumber evidence="1">2.1.1.297</ecNumber>
    </recommendedName>
</protein>
<feature type="domain" description="Methyltransferase small" evidence="6">
    <location>
        <begin position="114"/>
        <end position="198"/>
    </location>
</feature>
<evidence type="ECO:0000256" key="1">
    <source>
        <dbReference type="ARBA" id="ARBA00012771"/>
    </source>
</evidence>